<evidence type="ECO:0000256" key="8">
    <source>
        <dbReference type="ARBA" id="ARBA00049551"/>
    </source>
</evidence>
<keyword evidence="6 9" id="KW-1133">Transmembrane helix</keyword>
<keyword evidence="9" id="KW-1278">Translocase</keyword>
<keyword evidence="9" id="KW-0679">Respiratory chain</keyword>
<gene>
    <name evidence="10" type="primary">ND3</name>
</gene>
<sequence length="117" mass="14086">MMNLMIYMVMILLVMTALMIMFKLTSYNLMMSRNKNSTFKCGFDLLSSLRLPFSLHFYVISIIFLIFDVELILLMPFIFVMKMNNSMKTYMMMLLFFTVLMVGFIYEWWMGLLNWLI</sequence>
<dbReference type="Pfam" id="PF00507">
    <property type="entry name" value="Oxidored_q4"/>
    <property type="match status" value="1"/>
</dbReference>
<evidence type="ECO:0000256" key="4">
    <source>
        <dbReference type="ARBA" id="ARBA00022448"/>
    </source>
</evidence>
<evidence type="ECO:0000256" key="3">
    <source>
        <dbReference type="ARBA" id="ARBA00021007"/>
    </source>
</evidence>
<comment type="subcellular location">
    <subcellularLocation>
        <location evidence="1">Membrane</location>
    </subcellularLocation>
    <subcellularLocation>
        <location evidence="9">Mitochondrion membrane</location>
        <topology evidence="9">Multi-pass membrane protein</topology>
    </subcellularLocation>
</comment>
<dbReference type="GO" id="GO:0031966">
    <property type="term" value="C:mitochondrial membrane"/>
    <property type="evidence" value="ECO:0007669"/>
    <property type="project" value="UniProtKB-SubCell"/>
</dbReference>
<geneLocation type="mitochondrion" evidence="10"/>
<evidence type="ECO:0000256" key="7">
    <source>
        <dbReference type="ARBA" id="ARBA00023136"/>
    </source>
</evidence>
<feature type="transmembrane region" description="Helical" evidence="9">
    <location>
        <begin position="7"/>
        <end position="25"/>
    </location>
</feature>
<name>Q697H0_ALEAC</name>
<comment type="catalytic activity">
    <reaction evidence="8 9">
        <text>a ubiquinone + NADH + 5 H(+)(in) = a ubiquinol + NAD(+) + 4 H(+)(out)</text>
        <dbReference type="Rhea" id="RHEA:29091"/>
        <dbReference type="Rhea" id="RHEA-COMP:9565"/>
        <dbReference type="Rhea" id="RHEA-COMP:9566"/>
        <dbReference type="ChEBI" id="CHEBI:15378"/>
        <dbReference type="ChEBI" id="CHEBI:16389"/>
        <dbReference type="ChEBI" id="CHEBI:17976"/>
        <dbReference type="ChEBI" id="CHEBI:57540"/>
        <dbReference type="ChEBI" id="CHEBI:57945"/>
        <dbReference type="EC" id="7.1.1.2"/>
    </reaction>
</comment>
<evidence type="ECO:0000256" key="2">
    <source>
        <dbReference type="ARBA" id="ARBA00008472"/>
    </source>
</evidence>
<comment type="function">
    <text evidence="9">Core subunit of the mitochondrial membrane respiratory chain NADH dehydrogenase (Complex I) which catalyzes electron transfer from NADH through the respiratory chain, using ubiquinone as an electron acceptor. Essential for the catalytic activity of complex I.</text>
</comment>
<evidence type="ECO:0000256" key="5">
    <source>
        <dbReference type="ARBA" id="ARBA00022692"/>
    </source>
</evidence>
<keyword evidence="4 9" id="KW-0813">Transport</keyword>
<organism evidence="10">
    <name type="scientific">Aleurochiton aceris</name>
    <name type="common">Whitefly</name>
    <dbReference type="NCBI Taxonomy" id="266942"/>
    <lineage>
        <taxon>Eukaryota</taxon>
        <taxon>Metazoa</taxon>
        <taxon>Ecdysozoa</taxon>
        <taxon>Arthropoda</taxon>
        <taxon>Hexapoda</taxon>
        <taxon>Insecta</taxon>
        <taxon>Pterygota</taxon>
        <taxon>Neoptera</taxon>
        <taxon>Paraneoptera</taxon>
        <taxon>Hemiptera</taxon>
        <taxon>Sternorrhyncha</taxon>
        <taxon>Aleyrodoidea</taxon>
        <taxon>Aleyrodidae</taxon>
        <taxon>Aleyrodinae</taxon>
        <taxon>Aleurochiton</taxon>
    </lineage>
</organism>
<evidence type="ECO:0000256" key="1">
    <source>
        <dbReference type="ARBA" id="ARBA00004370"/>
    </source>
</evidence>
<feature type="transmembrane region" description="Helical" evidence="9">
    <location>
        <begin position="55"/>
        <end position="78"/>
    </location>
</feature>
<feature type="transmembrane region" description="Helical" evidence="9">
    <location>
        <begin position="90"/>
        <end position="109"/>
    </location>
</feature>
<dbReference type="PANTHER" id="PTHR11058:SF9">
    <property type="entry name" value="NADH-UBIQUINONE OXIDOREDUCTASE CHAIN 3"/>
    <property type="match status" value="1"/>
</dbReference>
<accession>Q697H0</accession>
<dbReference type="Gene3D" id="1.20.58.1610">
    <property type="entry name" value="NADH:ubiquinone/plastoquinone oxidoreductase, chain 3"/>
    <property type="match status" value="1"/>
</dbReference>
<dbReference type="GO" id="GO:0030964">
    <property type="term" value="C:NADH dehydrogenase complex"/>
    <property type="evidence" value="ECO:0007669"/>
    <property type="project" value="TreeGrafter"/>
</dbReference>
<evidence type="ECO:0000256" key="9">
    <source>
        <dbReference type="RuleBase" id="RU003640"/>
    </source>
</evidence>
<dbReference type="InterPro" id="IPR000440">
    <property type="entry name" value="NADH_UbQ/plastoQ_OxRdtase_su3"/>
</dbReference>
<keyword evidence="9" id="KW-0830">Ubiquinone</keyword>
<keyword evidence="7 9" id="KW-0472">Membrane</keyword>
<evidence type="ECO:0000256" key="6">
    <source>
        <dbReference type="ARBA" id="ARBA00022989"/>
    </source>
</evidence>
<keyword evidence="9" id="KW-0520">NAD</keyword>
<keyword evidence="9" id="KW-0249">Electron transport</keyword>
<proteinExistence type="inferred from homology"/>
<keyword evidence="9 10" id="KW-0496">Mitochondrion</keyword>
<evidence type="ECO:0000313" key="10">
    <source>
        <dbReference type="EMBL" id="AAS77043.1"/>
    </source>
</evidence>
<reference evidence="10" key="1">
    <citation type="journal article" date="2004" name="BMC Evol. Biol.">
        <title>Organization of the mitochondrial genomes of whiteflies, aphids, and psyllids (Hemiptera, Sternorrhyncha).</title>
        <authorList>
            <person name="Thao M.L."/>
            <person name="Baumann L."/>
            <person name="Baumann P."/>
        </authorList>
    </citation>
    <scope>NUCLEOTIDE SEQUENCE</scope>
</reference>
<comment type="similarity">
    <text evidence="2 9">Belongs to the complex I subunit 3 family.</text>
</comment>
<dbReference type="InterPro" id="IPR038430">
    <property type="entry name" value="NDAH_ubi_oxred_su3_sf"/>
</dbReference>
<dbReference type="EMBL" id="AY572538">
    <property type="protein sequence ID" value="AAS77043.1"/>
    <property type="molecule type" value="Genomic_DNA"/>
</dbReference>
<dbReference type="GO" id="GO:0008137">
    <property type="term" value="F:NADH dehydrogenase (ubiquinone) activity"/>
    <property type="evidence" value="ECO:0007669"/>
    <property type="project" value="UniProtKB-UniRule"/>
</dbReference>
<keyword evidence="5 9" id="KW-0812">Transmembrane</keyword>
<protein>
    <recommendedName>
        <fullName evidence="3 9">NADH-ubiquinone oxidoreductase chain 3</fullName>
        <ecNumber evidence="9">7.1.1.2</ecNumber>
    </recommendedName>
</protein>
<dbReference type="AlphaFoldDB" id="Q697H0"/>
<dbReference type="PANTHER" id="PTHR11058">
    <property type="entry name" value="NADH-UBIQUINONE OXIDOREDUCTASE CHAIN 3"/>
    <property type="match status" value="1"/>
</dbReference>
<dbReference type="EC" id="7.1.1.2" evidence="9"/>